<protein>
    <recommendedName>
        <fullName evidence="21">Solute carrier family 12 member 6</fullName>
    </recommendedName>
</protein>
<evidence type="ECO:0000259" key="18">
    <source>
        <dbReference type="Pfam" id="PF00324"/>
    </source>
</evidence>
<feature type="region of interest" description="Disordered" evidence="16">
    <location>
        <begin position="1"/>
        <end position="96"/>
    </location>
</feature>
<dbReference type="PANTHER" id="PTHR11827:SF73">
    <property type="entry name" value="KAZACHOC, ISOFORM G"/>
    <property type="match status" value="1"/>
</dbReference>
<dbReference type="InterPro" id="IPR004842">
    <property type="entry name" value="SLC12A_fam"/>
</dbReference>
<keyword evidence="3" id="KW-1003">Cell membrane</keyword>
<keyword evidence="6 17" id="KW-0812">Transmembrane</keyword>
<dbReference type="GO" id="GO:0007268">
    <property type="term" value="P:chemical synaptic transmission"/>
    <property type="evidence" value="ECO:0007669"/>
    <property type="project" value="TreeGrafter"/>
</dbReference>
<dbReference type="GO" id="GO:0055064">
    <property type="term" value="P:chloride ion homeostasis"/>
    <property type="evidence" value="ECO:0007669"/>
    <property type="project" value="TreeGrafter"/>
</dbReference>
<evidence type="ECO:0000256" key="11">
    <source>
        <dbReference type="ARBA" id="ARBA00023136"/>
    </source>
</evidence>
<keyword evidence="9 17" id="KW-1133">Transmembrane helix</keyword>
<feature type="transmembrane region" description="Helical" evidence="17">
    <location>
        <begin position="279"/>
        <end position="298"/>
    </location>
</feature>
<comment type="similarity">
    <text evidence="14">Belongs to the SLC12A transporter family. K/Cl co-transporter subfamily.</text>
</comment>
<evidence type="ECO:0000256" key="3">
    <source>
        <dbReference type="ARBA" id="ARBA00022475"/>
    </source>
</evidence>
<dbReference type="GO" id="GO:0015379">
    <property type="term" value="F:potassium:chloride symporter activity"/>
    <property type="evidence" value="ECO:0007669"/>
    <property type="project" value="InterPro"/>
</dbReference>
<dbReference type="GO" id="GO:0006884">
    <property type="term" value="P:cell volume homeostasis"/>
    <property type="evidence" value="ECO:0007669"/>
    <property type="project" value="TreeGrafter"/>
</dbReference>
<feature type="domain" description="Amino acid permease/ SLC12A" evidence="18">
    <location>
        <begin position="153"/>
        <end position="335"/>
    </location>
</feature>
<comment type="catalytic activity">
    <reaction evidence="15">
        <text>K(+)(in) + chloride(in) = K(+)(out) + chloride(out)</text>
        <dbReference type="Rhea" id="RHEA:72427"/>
        <dbReference type="ChEBI" id="CHEBI:17996"/>
        <dbReference type="ChEBI" id="CHEBI:29103"/>
    </reaction>
</comment>
<evidence type="ECO:0000256" key="14">
    <source>
        <dbReference type="ARBA" id="ARBA00046331"/>
    </source>
</evidence>
<dbReference type="PRINTS" id="PR01081">
    <property type="entry name" value="KCLTRNSPORT"/>
</dbReference>
<dbReference type="Gene3D" id="1.20.1740.10">
    <property type="entry name" value="Amino acid/polyamine transporter I"/>
    <property type="match status" value="1"/>
</dbReference>
<keyword evidence="10" id="KW-0406">Ion transport</keyword>
<keyword evidence="13" id="KW-0868">Chloride</keyword>
<feature type="compositionally biased region" description="Polar residues" evidence="16">
    <location>
        <begin position="1044"/>
        <end position="1059"/>
    </location>
</feature>
<evidence type="ECO:0000256" key="15">
    <source>
        <dbReference type="ARBA" id="ARBA00047825"/>
    </source>
</evidence>
<dbReference type="GO" id="GO:0005886">
    <property type="term" value="C:plasma membrane"/>
    <property type="evidence" value="ECO:0007669"/>
    <property type="project" value="UniProtKB-SubCell"/>
</dbReference>
<proteinExistence type="inferred from homology"/>
<feature type="transmembrane region" description="Helical" evidence="17">
    <location>
        <begin position="147"/>
        <end position="168"/>
    </location>
</feature>
<comment type="subcellular location">
    <subcellularLocation>
        <location evidence="1">Cell membrane</location>
        <topology evidence="1">Multi-pass membrane protein</topology>
    </subcellularLocation>
</comment>
<keyword evidence="8" id="KW-0630">Potassium</keyword>
<keyword evidence="12" id="KW-0325">Glycoprotein</keyword>
<feature type="transmembrane region" description="Helical" evidence="17">
    <location>
        <begin position="445"/>
        <end position="465"/>
    </location>
</feature>
<feature type="domain" description="Amino acid permease/ SLC12A" evidence="18">
    <location>
        <begin position="428"/>
        <end position="724"/>
    </location>
</feature>
<evidence type="ECO:0000256" key="16">
    <source>
        <dbReference type="SAM" id="MobiDB-lite"/>
    </source>
</evidence>
<dbReference type="InterPro" id="IPR004841">
    <property type="entry name" value="AA-permease/SLC12A_dom"/>
</dbReference>
<evidence type="ECO:0000256" key="8">
    <source>
        <dbReference type="ARBA" id="ARBA00022958"/>
    </source>
</evidence>
<dbReference type="Pfam" id="PF00324">
    <property type="entry name" value="AA_permease"/>
    <property type="match status" value="2"/>
</dbReference>
<feature type="domain" description="SLC12A transporter C-terminal" evidence="19">
    <location>
        <begin position="740"/>
        <end position="855"/>
    </location>
</feature>
<evidence type="ECO:0000256" key="7">
    <source>
        <dbReference type="ARBA" id="ARBA00022847"/>
    </source>
</evidence>
<feature type="transmembrane region" description="Helical" evidence="17">
    <location>
        <begin position="485"/>
        <end position="506"/>
    </location>
</feature>
<evidence type="ECO:0000256" key="6">
    <source>
        <dbReference type="ARBA" id="ARBA00022692"/>
    </source>
</evidence>
<evidence type="ECO:0000313" key="20">
    <source>
        <dbReference type="EMBL" id="CDW28202.1"/>
    </source>
</evidence>
<organism evidence="20">
    <name type="scientific">Lepeophtheirus salmonis</name>
    <name type="common">Salmon louse</name>
    <name type="synonym">Caligus salmonis</name>
    <dbReference type="NCBI Taxonomy" id="72036"/>
    <lineage>
        <taxon>Eukaryota</taxon>
        <taxon>Metazoa</taxon>
        <taxon>Ecdysozoa</taxon>
        <taxon>Arthropoda</taxon>
        <taxon>Crustacea</taxon>
        <taxon>Multicrustacea</taxon>
        <taxon>Hexanauplia</taxon>
        <taxon>Copepoda</taxon>
        <taxon>Siphonostomatoida</taxon>
        <taxon>Caligidae</taxon>
        <taxon>Lepeophtheirus</taxon>
    </lineage>
</organism>
<feature type="transmembrane region" description="Helical" evidence="17">
    <location>
        <begin position="180"/>
        <end position="204"/>
    </location>
</feature>
<name>A0A0K2TR99_LEPSM</name>
<dbReference type="PANTHER" id="PTHR11827">
    <property type="entry name" value="SOLUTE CARRIER FAMILY 12, CATION COTRANSPORTERS"/>
    <property type="match status" value="1"/>
</dbReference>
<dbReference type="OrthoDB" id="2020542at2759"/>
<keyword evidence="4" id="KW-0633">Potassium transport</keyword>
<evidence type="ECO:0000256" key="4">
    <source>
        <dbReference type="ARBA" id="ARBA00022538"/>
    </source>
</evidence>
<dbReference type="NCBIfam" id="TIGR00930">
    <property type="entry name" value="2a30"/>
    <property type="match status" value="1"/>
</dbReference>
<feature type="compositionally biased region" description="Polar residues" evidence="16">
    <location>
        <begin position="1"/>
        <end position="17"/>
    </location>
</feature>
<sequence>MENPSGSLGGSDISSPGSRFKVDTANIPPTSPPPPPPPLDSQSSPCGSPPPPFDASNDAATTDEEILTPCSGGEPSALIINIPKGDSQDDDHLIKNNKDSTSTNLYLYQDEERPHMASAISSMANYSATIQSRPTDPDAKPVQSANLGTLMGVYLPCIQNIFGVILFIRMTWIVGTAGAVEGFFVVFMGCCVTLLTAISMAAIATNGVVPGGGSYFMISRALGPEFGGAVGILFYLATSVAAAMYIIGAIEILIIYIVGPAMSLFGPDITNDFVKFNNYRVYGTFLLITMGTIVFIGVRFVNKFAAVALACVLLSIVSIYVGIFVNIGGNDKANFCVLGTRIVRQVNNCTKEQGSDLFEQWCKLNGTLASNDTSALTPGDYVCDEYFNKNEAFMKRGIRGLWNGTFYDNVVSTYKDVGDSISSSSEEFEYNLGGAPKRGYITSDIYTSFVILVGIFFPSCTGIMAGSNRSGDLADPQKSIPIGTIMAILTTSTVYLSSVLLFAATVDPLLLRDKFGESIGGSLVVGNIAWPHPKVVEIGSLLSTIGAGLQSLTGAPRLLQAIAKDGIIPFLAPFQVQSAKGEPVRALGITLLICEVAVLIGNVDEIAPLLSMFFLMCYGFVNLACALQTLLRTPNWRPRFKYYHWSLSLLGVVLCIAVMFMSSWYYALLAMGIAGIIYKYIEYRGAEKEWGDGIRGLALSAARFSLLRLEEGPPHTKNWRPQILILAKLDSQLKVKHKRLFALASQLKAGKGLTIGVTVLDGHFGKMYGEAQAAKFSIQQVIKDEAVKGFADVVVSKDISDGVCHLTQTTGLGGMKPNTVILGWPNSWRKKEEDSWKVFVDSVRYASAAKMALLVPKGIQRYPDSGDKVKGNIDIWWIVHDGGLLMLLPFLLKQHRTWKNCKLRIFSVAQHEDNSIQMKKDLKTFLYHLRIEADVEVVEMQDSDISEYTYERTLLMEQRNEMLKEMRVSDKRKGKMTRRLSLNKGVGEYKVVDDIIIHTDKVTNEIEVENIVTTHVETVIENSRADVPNIEDKIPPKIEEDNELQGNSLTVPKSSNRESSNVRRMHTAVRLNEVIVNKSHDAKLVILNLPSPPKIMGPDKDASYMEFLEVLTEGLERVLMVRGGGREVITIYS</sequence>
<evidence type="ECO:0000256" key="5">
    <source>
        <dbReference type="ARBA" id="ARBA00022553"/>
    </source>
</evidence>
<feature type="transmembrane region" description="Helical" evidence="17">
    <location>
        <begin position="584"/>
        <end position="603"/>
    </location>
</feature>
<dbReference type="GO" id="GO:0055075">
    <property type="term" value="P:potassium ion homeostasis"/>
    <property type="evidence" value="ECO:0007669"/>
    <property type="project" value="TreeGrafter"/>
</dbReference>
<evidence type="ECO:0000256" key="1">
    <source>
        <dbReference type="ARBA" id="ARBA00004651"/>
    </source>
</evidence>
<keyword evidence="2" id="KW-0813">Transport</keyword>
<evidence type="ECO:0000256" key="13">
    <source>
        <dbReference type="ARBA" id="ARBA00023214"/>
    </source>
</evidence>
<feature type="region of interest" description="Disordered" evidence="16">
    <location>
        <begin position="1040"/>
        <end position="1062"/>
    </location>
</feature>
<evidence type="ECO:0000259" key="19">
    <source>
        <dbReference type="Pfam" id="PF03522"/>
    </source>
</evidence>
<evidence type="ECO:0000256" key="2">
    <source>
        <dbReference type="ARBA" id="ARBA00022448"/>
    </source>
</evidence>
<keyword evidence="7" id="KW-0769">Symport</keyword>
<dbReference type="GO" id="GO:0045202">
    <property type="term" value="C:synapse"/>
    <property type="evidence" value="ECO:0007669"/>
    <property type="project" value="GOC"/>
</dbReference>
<dbReference type="InterPro" id="IPR000076">
    <property type="entry name" value="KCL_cotranspt"/>
</dbReference>
<keyword evidence="11 17" id="KW-0472">Membrane</keyword>
<feature type="compositionally biased region" description="Basic and acidic residues" evidence="16">
    <location>
        <begin position="86"/>
        <end position="96"/>
    </location>
</feature>
<keyword evidence="5" id="KW-0597">Phosphoprotein</keyword>
<feature type="transmembrane region" description="Helical" evidence="17">
    <location>
        <begin position="232"/>
        <end position="258"/>
    </location>
</feature>
<feature type="transmembrane region" description="Helical" evidence="17">
    <location>
        <begin position="609"/>
        <end position="630"/>
    </location>
</feature>
<dbReference type="EMBL" id="HACA01010841">
    <property type="protein sequence ID" value="CDW28202.1"/>
    <property type="molecule type" value="Transcribed_RNA"/>
</dbReference>
<feature type="compositionally biased region" description="Pro residues" evidence="16">
    <location>
        <begin position="29"/>
        <end position="39"/>
    </location>
</feature>
<dbReference type="AlphaFoldDB" id="A0A0K2TR99"/>
<dbReference type="GO" id="GO:1990573">
    <property type="term" value="P:potassium ion import across plasma membrane"/>
    <property type="evidence" value="ECO:0007669"/>
    <property type="project" value="TreeGrafter"/>
</dbReference>
<evidence type="ECO:0000256" key="10">
    <source>
        <dbReference type="ARBA" id="ARBA00023065"/>
    </source>
</evidence>
<evidence type="ECO:0000256" key="17">
    <source>
        <dbReference type="SAM" id="Phobius"/>
    </source>
</evidence>
<feature type="domain" description="SLC12A transporter C-terminal" evidence="19">
    <location>
        <begin position="868"/>
        <end position="1133"/>
    </location>
</feature>
<evidence type="ECO:0008006" key="21">
    <source>
        <dbReference type="Google" id="ProtNLM"/>
    </source>
</evidence>
<dbReference type="InterPro" id="IPR018491">
    <property type="entry name" value="SLC12_C"/>
</dbReference>
<dbReference type="Pfam" id="PF03522">
    <property type="entry name" value="SLC12"/>
    <property type="match status" value="2"/>
</dbReference>
<feature type="transmembrane region" description="Helical" evidence="17">
    <location>
        <begin position="642"/>
        <end position="659"/>
    </location>
</feature>
<accession>A0A0K2TR99</accession>
<feature type="transmembrane region" description="Helical" evidence="17">
    <location>
        <begin position="304"/>
        <end position="325"/>
    </location>
</feature>
<evidence type="ECO:0000256" key="12">
    <source>
        <dbReference type="ARBA" id="ARBA00023180"/>
    </source>
</evidence>
<reference evidence="20" key="1">
    <citation type="submission" date="2014-05" db="EMBL/GenBank/DDBJ databases">
        <authorList>
            <person name="Chronopoulou M."/>
        </authorList>
    </citation>
    <scope>NUCLEOTIDE SEQUENCE</scope>
    <source>
        <tissue evidence="20">Whole organism</tissue>
    </source>
</reference>
<evidence type="ECO:0000256" key="9">
    <source>
        <dbReference type="ARBA" id="ARBA00022989"/>
    </source>
</evidence>